<dbReference type="Proteomes" id="UP000646579">
    <property type="component" value="Unassembled WGS sequence"/>
</dbReference>
<evidence type="ECO:0000313" key="3">
    <source>
        <dbReference type="EMBL" id="GHA10631.1"/>
    </source>
</evidence>
<keyword evidence="2" id="KW-0472">Membrane</keyword>
<organism evidence="3 4">
    <name type="scientific">Devosia pacifica</name>
    <dbReference type="NCBI Taxonomy" id="1335967"/>
    <lineage>
        <taxon>Bacteria</taxon>
        <taxon>Pseudomonadati</taxon>
        <taxon>Pseudomonadota</taxon>
        <taxon>Alphaproteobacteria</taxon>
        <taxon>Hyphomicrobiales</taxon>
        <taxon>Devosiaceae</taxon>
        <taxon>Devosia</taxon>
    </lineage>
</organism>
<dbReference type="AlphaFoldDB" id="A0A918RVR6"/>
<feature type="transmembrane region" description="Helical" evidence="2">
    <location>
        <begin position="72"/>
        <end position="93"/>
    </location>
</feature>
<comment type="caution">
    <text evidence="3">The sequence shown here is derived from an EMBL/GenBank/DDBJ whole genome shotgun (WGS) entry which is preliminary data.</text>
</comment>
<evidence type="ECO:0000256" key="2">
    <source>
        <dbReference type="SAM" id="Phobius"/>
    </source>
</evidence>
<sequence length="99" mass="10783">MKPGEFIVVPRLDPVSTSNGGADNPTRDQSTSQSQKTGKHIHPGDRADREDAKGDEGCKVFDKSEHEIISRVSLLVLYVPFLFTSTLVFSPMFTGSVCA</sequence>
<accession>A0A918RVR6</accession>
<feature type="compositionally biased region" description="Polar residues" evidence="1">
    <location>
        <begin position="15"/>
        <end position="36"/>
    </location>
</feature>
<name>A0A918RVR6_9HYPH</name>
<keyword evidence="2" id="KW-0812">Transmembrane</keyword>
<feature type="region of interest" description="Disordered" evidence="1">
    <location>
        <begin position="1"/>
        <end position="56"/>
    </location>
</feature>
<reference evidence="3" key="1">
    <citation type="journal article" date="2014" name="Int. J. Syst. Evol. Microbiol.">
        <title>Complete genome sequence of Corynebacterium casei LMG S-19264T (=DSM 44701T), isolated from a smear-ripened cheese.</title>
        <authorList>
            <consortium name="US DOE Joint Genome Institute (JGI-PGF)"/>
            <person name="Walter F."/>
            <person name="Albersmeier A."/>
            <person name="Kalinowski J."/>
            <person name="Ruckert C."/>
        </authorList>
    </citation>
    <scope>NUCLEOTIDE SEQUENCE</scope>
    <source>
        <strain evidence="3">KCTC 32437</strain>
    </source>
</reference>
<reference evidence="3" key="2">
    <citation type="submission" date="2020-09" db="EMBL/GenBank/DDBJ databases">
        <authorList>
            <person name="Sun Q."/>
            <person name="Kim S."/>
        </authorList>
    </citation>
    <scope>NUCLEOTIDE SEQUENCE</scope>
    <source>
        <strain evidence="3">KCTC 32437</strain>
    </source>
</reference>
<feature type="compositionally biased region" description="Basic and acidic residues" evidence="1">
    <location>
        <begin position="42"/>
        <end position="56"/>
    </location>
</feature>
<evidence type="ECO:0000313" key="4">
    <source>
        <dbReference type="Proteomes" id="UP000646579"/>
    </source>
</evidence>
<keyword evidence="4" id="KW-1185">Reference proteome</keyword>
<dbReference type="EMBL" id="BMZE01000001">
    <property type="protein sequence ID" value="GHA10631.1"/>
    <property type="molecule type" value="Genomic_DNA"/>
</dbReference>
<protein>
    <submittedName>
        <fullName evidence="3">Uncharacterized protein</fullName>
    </submittedName>
</protein>
<gene>
    <name evidence="3" type="ORF">GCM10007989_01030</name>
</gene>
<evidence type="ECO:0000256" key="1">
    <source>
        <dbReference type="SAM" id="MobiDB-lite"/>
    </source>
</evidence>
<keyword evidence="2" id="KW-1133">Transmembrane helix</keyword>
<proteinExistence type="predicted"/>